<protein>
    <submittedName>
        <fullName evidence="7">Non-specific serine/threonine protein kinase</fullName>
        <ecNumber evidence="7">2.7.11.1</ecNumber>
    </submittedName>
</protein>
<comment type="similarity">
    <text evidence="4">Belongs to the protein kinase superfamily.</text>
</comment>
<gene>
    <name evidence="7" type="ORF">MCUN1_000690</name>
</gene>
<organism evidence="7 8">
    <name type="scientific">Malassezia cuniculi</name>
    <dbReference type="NCBI Taxonomy" id="948313"/>
    <lineage>
        <taxon>Eukaryota</taxon>
        <taxon>Fungi</taxon>
        <taxon>Dikarya</taxon>
        <taxon>Basidiomycota</taxon>
        <taxon>Ustilaginomycotina</taxon>
        <taxon>Malasseziomycetes</taxon>
        <taxon>Malasseziales</taxon>
        <taxon>Malasseziaceae</taxon>
        <taxon>Malassezia</taxon>
    </lineage>
</organism>
<keyword evidence="2 3" id="KW-0067">ATP-binding</keyword>
<evidence type="ECO:0000313" key="8">
    <source>
        <dbReference type="Proteomes" id="UP001219933"/>
    </source>
</evidence>
<dbReference type="PROSITE" id="PS00108">
    <property type="entry name" value="PROTEIN_KINASE_ST"/>
    <property type="match status" value="1"/>
</dbReference>
<feature type="domain" description="Protein kinase" evidence="6">
    <location>
        <begin position="60"/>
        <end position="353"/>
    </location>
</feature>
<keyword evidence="7" id="KW-0418">Kinase</keyword>
<accession>A0AAF0J4W5</accession>
<dbReference type="GO" id="GO:0005524">
    <property type="term" value="F:ATP binding"/>
    <property type="evidence" value="ECO:0007669"/>
    <property type="project" value="UniProtKB-UniRule"/>
</dbReference>
<feature type="compositionally biased region" description="Basic and acidic residues" evidence="5">
    <location>
        <begin position="419"/>
        <end position="442"/>
    </location>
</feature>
<keyword evidence="1 3" id="KW-0547">Nucleotide-binding</keyword>
<evidence type="ECO:0000256" key="3">
    <source>
        <dbReference type="PROSITE-ProRule" id="PRU10141"/>
    </source>
</evidence>
<feature type="compositionally biased region" description="Basic residues" evidence="5">
    <location>
        <begin position="19"/>
        <end position="28"/>
    </location>
</feature>
<feature type="binding site" evidence="3">
    <location>
        <position position="90"/>
    </location>
    <ligand>
        <name>ATP</name>
        <dbReference type="ChEBI" id="CHEBI:30616"/>
    </ligand>
</feature>
<feature type="region of interest" description="Disordered" evidence="5">
    <location>
        <begin position="1"/>
        <end position="38"/>
    </location>
</feature>
<dbReference type="FunFam" id="1.10.510.10:FF:000571">
    <property type="entry name" value="Maternal embryonic leucine zipper kinase"/>
    <property type="match status" value="1"/>
</dbReference>
<dbReference type="Proteomes" id="UP001219933">
    <property type="component" value="Chromosome 1"/>
</dbReference>
<dbReference type="PANTHER" id="PTHR24346:SF77">
    <property type="entry name" value="SERINE THREONINE PROTEIN KINASE"/>
    <property type="match status" value="1"/>
</dbReference>
<dbReference type="PANTHER" id="PTHR24346">
    <property type="entry name" value="MAP/MICROTUBULE AFFINITY-REGULATING KINASE"/>
    <property type="match status" value="1"/>
</dbReference>
<keyword evidence="4 7" id="KW-0723">Serine/threonine-protein kinase</keyword>
<name>A0AAF0J4W5_9BASI</name>
<evidence type="ECO:0000256" key="5">
    <source>
        <dbReference type="SAM" id="MobiDB-lite"/>
    </source>
</evidence>
<dbReference type="InterPro" id="IPR017441">
    <property type="entry name" value="Protein_kinase_ATP_BS"/>
</dbReference>
<dbReference type="InterPro" id="IPR008271">
    <property type="entry name" value="Ser/Thr_kinase_AS"/>
</dbReference>
<dbReference type="AlphaFoldDB" id="A0AAF0J4W5"/>
<evidence type="ECO:0000256" key="4">
    <source>
        <dbReference type="RuleBase" id="RU000304"/>
    </source>
</evidence>
<feature type="region of interest" description="Disordered" evidence="5">
    <location>
        <begin position="398"/>
        <end position="479"/>
    </location>
</feature>
<dbReference type="PROSITE" id="PS00107">
    <property type="entry name" value="PROTEIN_KINASE_ATP"/>
    <property type="match status" value="1"/>
</dbReference>
<keyword evidence="7" id="KW-0808">Transferase</keyword>
<dbReference type="Pfam" id="PF00069">
    <property type="entry name" value="Pkinase"/>
    <property type="match status" value="1"/>
</dbReference>
<dbReference type="CDD" id="cd14008">
    <property type="entry name" value="STKc_LKB1_CaMKK"/>
    <property type="match status" value="1"/>
</dbReference>
<dbReference type="GO" id="GO:0035556">
    <property type="term" value="P:intracellular signal transduction"/>
    <property type="evidence" value="ECO:0007669"/>
    <property type="project" value="TreeGrafter"/>
</dbReference>
<dbReference type="InterPro" id="IPR011009">
    <property type="entry name" value="Kinase-like_dom_sf"/>
</dbReference>
<evidence type="ECO:0000259" key="6">
    <source>
        <dbReference type="PROSITE" id="PS50011"/>
    </source>
</evidence>
<feature type="region of interest" description="Disordered" evidence="5">
    <location>
        <begin position="107"/>
        <end position="127"/>
    </location>
</feature>
<evidence type="ECO:0000256" key="1">
    <source>
        <dbReference type="ARBA" id="ARBA00022741"/>
    </source>
</evidence>
<keyword evidence="8" id="KW-1185">Reference proteome</keyword>
<dbReference type="Gene3D" id="1.10.510.10">
    <property type="entry name" value="Transferase(Phosphotransferase) domain 1"/>
    <property type="match status" value="1"/>
</dbReference>
<dbReference type="EC" id="2.7.11.1" evidence="7"/>
<dbReference type="EMBL" id="CP119877">
    <property type="protein sequence ID" value="WFD33867.1"/>
    <property type="molecule type" value="Genomic_DNA"/>
</dbReference>
<dbReference type="PROSITE" id="PS50011">
    <property type="entry name" value="PROTEIN_KINASE_DOM"/>
    <property type="match status" value="1"/>
</dbReference>
<sequence>MDEPKSKVTVTRGATWSSHSRHSRRHARSQSAQHTQGSFRESLHAFTQDLSDGSRKLNQYRIKGVIGSGSYGVVHLGELIEDPTCKVALKEFGKARLRRFRLIEGQRRRDNKSGAGHQLHDVPIPNSEDADEDPLFLIRSEIAIMKRLRHPNVVQLFEVLDDAVNQCIYMVFEYCGGGPIIKLDNGLDTEPLPEEKARDYFVQIVQGVDYLHANGIVHRDIKPDNLLLTDDGKMCKIVDFGVSEMMNRGNDTMHHAVGSPAFMSPELCTHTESATQGRSDDIWALGVSLYVMLVGRLPFDPSNMLDLTRAIIEDEPEYPSTLSADAKDLLQRMLAKSADDRITTRQILKHPWATYGGKLEFKPVDDVQHKTLSEEEIQCAICRISSMFTVARAVSKFKRNGRSEKSRSNTSTNIPEPESDNRWNRRTRSDGIDKTPSRDPDSRPAPINIPDVGEKDDDNNDDASDDPVMLNGMPLCSSP</sequence>
<dbReference type="SUPFAM" id="SSF56112">
    <property type="entry name" value="Protein kinase-like (PK-like)"/>
    <property type="match status" value="1"/>
</dbReference>
<proteinExistence type="inferred from homology"/>
<feature type="compositionally biased region" description="Acidic residues" evidence="5">
    <location>
        <begin position="454"/>
        <end position="465"/>
    </location>
</feature>
<evidence type="ECO:0000313" key="7">
    <source>
        <dbReference type="EMBL" id="WFD33867.1"/>
    </source>
</evidence>
<dbReference type="GO" id="GO:0004674">
    <property type="term" value="F:protein serine/threonine kinase activity"/>
    <property type="evidence" value="ECO:0007669"/>
    <property type="project" value="UniProtKB-KW"/>
</dbReference>
<dbReference type="GO" id="GO:0005737">
    <property type="term" value="C:cytoplasm"/>
    <property type="evidence" value="ECO:0007669"/>
    <property type="project" value="TreeGrafter"/>
</dbReference>
<reference evidence="7" key="1">
    <citation type="submission" date="2023-03" db="EMBL/GenBank/DDBJ databases">
        <title>Mating type loci evolution in Malassezia.</title>
        <authorList>
            <person name="Coelho M.A."/>
        </authorList>
    </citation>
    <scope>NUCLEOTIDE SEQUENCE</scope>
    <source>
        <strain evidence="7">CBS 11721</strain>
    </source>
</reference>
<evidence type="ECO:0000256" key="2">
    <source>
        <dbReference type="ARBA" id="ARBA00022840"/>
    </source>
</evidence>
<dbReference type="SMART" id="SM00220">
    <property type="entry name" value="S_TKc"/>
    <property type="match status" value="1"/>
</dbReference>
<dbReference type="InterPro" id="IPR000719">
    <property type="entry name" value="Prot_kinase_dom"/>
</dbReference>